<reference evidence="8 9" key="1">
    <citation type="submission" date="2018-11" db="EMBL/GenBank/DDBJ databases">
        <title>Genome squencing of methanotrophic bacteria isolated from alkaline groundwater in Korea.</title>
        <authorList>
            <person name="Nguyen L.N."/>
        </authorList>
    </citation>
    <scope>NUCLEOTIDE SEQUENCE [LARGE SCALE GENOMIC DNA]</scope>
    <source>
        <strain evidence="8 9">GW6</strain>
    </source>
</reference>
<evidence type="ECO:0000256" key="4">
    <source>
        <dbReference type="ARBA" id="ARBA00023267"/>
    </source>
</evidence>
<evidence type="ECO:0000256" key="3">
    <source>
        <dbReference type="ARBA" id="ARBA00022840"/>
    </source>
</evidence>
<dbReference type="SUPFAM" id="SSF55681">
    <property type="entry name" value="Class II aaRS and biotin synthetases"/>
    <property type="match status" value="1"/>
</dbReference>
<dbReference type="EMBL" id="CP034086">
    <property type="protein sequence ID" value="AZG75361.1"/>
    <property type="molecule type" value="Genomic_DNA"/>
</dbReference>
<evidence type="ECO:0000256" key="1">
    <source>
        <dbReference type="ARBA" id="ARBA00022598"/>
    </source>
</evidence>
<accession>A0A3G8M0E6</accession>
<gene>
    <name evidence="8" type="ORF">EHO51_00595</name>
</gene>
<evidence type="ECO:0000256" key="6">
    <source>
        <dbReference type="ARBA" id="ARBA00047846"/>
    </source>
</evidence>
<dbReference type="GO" id="GO:0004077">
    <property type="term" value="F:biotin--[biotin carboxyl-carrier protein] ligase activity"/>
    <property type="evidence" value="ECO:0007669"/>
    <property type="project" value="UniProtKB-EC"/>
</dbReference>
<sequence length="267" mass="27938">MELGSLARARGVRLLALESVDSTNDEARRLIEAGERGPLWVVAARQTRGHGRLGRDWISPPGNLHASLVLGDFGEAAVAPQLGFVAGVAAMRGLRAATGGAGRFALKWPNDLLLEGAKLGGILLENVGVPTGDARAPRTSVAIIGLGVNCAEAPRDLPFEARALASIGPNAPDAATLFTHLSDALVETLDLWRGGEGFARIRDAWLKDAAYIGAQIRVELPRETVEGRLATIDAIGRLVLATRDGERIIEAGDVSLGPRQTTAGGVA</sequence>
<comment type="catalytic activity">
    <reaction evidence="6">
        <text>biotin + L-lysyl-[protein] + ATP = N(6)-biotinyl-L-lysyl-[protein] + AMP + diphosphate + H(+)</text>
        <dbReference type="Rhea" id="RHEA:11756"/>
        <dbReference type="Rhea" id="RHEA-COMP:9752"/>
        <dbReference type="Rhea" id="RHEA-COMP:10505"/>
        <dbReference type="ChEBI" id="CHEBI:15378"/>
        <dbReference type="ChEBI" id="CHEBI:29969"/>
        <dbReference type="ChEBI" id="CHEBI:30616"/>
        <dbReference type="ChEBI" id="CHEBI:33019"/>
        <dbReference type="ChEBI" id="CHEBI:57586"/>
        <dbReference type="ChEBI" id="CHEBI:83144"/>
        <dbReference type="ChEBI" id="CHEBI:456215"/>
        <dbReference type="EC" id="6.3.4.15"/>
    </reaction>
</comment>
<dbReference type="Proteomes" id="UP000273982">
    <property type="component" value="Chromosome"/>
</dbReference>
<evidence type="ECO:0000256" key="2">
    <source>
        <dbReference type="ARBA" id="ARBA00022741"/>
    </source>
</evidence>
<dbReference type="CDD" id="cd16442">
    <property type="entry name" value="BPL"/>
    <property type="match status" value="1"/>
</dbReference>
<dbReference type="Gene3D" id="3.30.930.10">
    <property type="entry name" value="Bira Bifunctional Protein, Domain 2"/>
    <property type="match status" value="1"/>
</dbReference>
<dbReference type="PANTHER" id="PTHR12835:SF5">
    <property type="entry name" value="BIOTIN--PROTEIN LIGASE"/>
    <property type="match status" value="1"/>
</dbReference>
<dbReference type="KEGG" id="mros:EHO51_00595"/>
<dbReference type="SUPFAM" id="SSF50037">
    <property type="entry name" value="C-terminal domain of transcriptional repressors"/>
    <property type="match status" value="1"/>
</dbReference>
<dbReference type="InterPro" id="IPR008988">
    <property type="entry name" value="Transcriptional_repressor_C"/>
</dbReference>
<organism evidence="8 9">
    <name type="scientific">Methylocystis rosea</name>
    <dbReference type="NCBI Taxonomy" id="173366"/>
    <lineage>
        <taxon>Bacteria</taxon>
        <taxon>Pseudomonadati</taxon>
        <taxon>Pseudomonadota</taxon>
        <taxon>Alphaproteobacteria</taxon>
        <taxon>Hyphomicrobiales</taxon>
        <taxon>Methylocystaceae</taxon>
        <taxon>Methylocystis</taxon>
    </lineage>
</organism>
<keyword evidence="1 8" id="KW-0436">Ligase</keyword>
<protein>
    <recommendedName>
        <fullName evidence="5">biotin--[biotin carboxyl-carrier protein] ligase</fullName>
        <ecNumber evidence="5">6.3.4.15</ecNumber>
    </recommendedName>
</protein>
<evidence type="ECO:0000313" key="9">
    <source>
        <dbReference type="Proteomes" id="UP000273982"/>
    </source>
</evidence>
<dbReference type="NCBIfam" id="TIGR00121">
    <property type="entry name" value="birA_ligase"/>
    <property type="match status" value="1"/>
</dbReference>
<proteinExistence type="predicted"/>
<dbReference type="InterPro" id="IPR004143">
    <property type="entry name" value="BPL_LPL_catalytic"/>
</dbReference>
<keyword evidence="4" id="KW-0092">Biotin</keyword>
<dbReference type="PROSITE" id="PS51733">
    <property type="entry name" value="BPL_LPL_CATALYTIC"/>
    <property type="match status" value="1"/>
</dbReference>
<dbReference type="Pfam" id="PF03099">
    <property type="entry name" value="BPL_LplA_LipB"/>
    <property type="match status" value="1"/>
</dbReference>
<dbReference type="GO" id="GO:0005524">
    <property type="term" value="F:ATP binding"/>
    <property type="evidence" value="ECO:0007669"/>
    <property type="project" value="UniProtKB-KW"/>
</dbReference>
<evidence type="ECO:0000256" key="5">
    <source>
        <dbReference type="ARBA" id="ARBA00024227"/>
    </source>
</evidence>
<dbReference type="Gene3D" id="2.30.30.100">
    <property type="match status" value="1"/>
</dbReference>
<feature type="domain" description="BPL/LPL catalytic" evidence="7">
    <location>
        <begin position="6"/>
        <end position="193"/>
    </location>
</feature>
<evidence type="ECO:0000313" key="8">
    <source>
        <dbReference type="EMBL" id="AZG75361.1"/>
    </source>
</evidence>
<dbReference type="AlphaFoldDB" id="A0A3G8M0E6"/>
<dbReference type="PANTHER" id="PTHR12835">
    <property type="entry name" value="BIOTIN PROTEIN LIGASE"/>
    <property type="match status" value="1"/>
</dbReference>
<dbReference type="InterPro" id="IPR003142">
    <property type="entry name" value="BPL_C"/>
</dbReference>
<dbReference type="GO" id="GO:0005737">
    <property type="term" value="C:cytoplasm"/>
    <property type="evidence" value="ECO:0007669"/>
    <property type="project" value="TreeGrafter"/>
</dbReference>
<keyword evidence="2" id="KW-0547">Nucleotide-binding</keyword>
<dbReference type="InterPro" id="IPR004408">
    <property type="entry name" value="Biotin_CoA_COase_ligase"/>
</dbReference>
<name>A0A3G8M0E6_9HYPH</name>
<dbReference type="InterPro" id="IPR045864">
    <property type="entry name" value="aa-tRNA-synth_II/BPL/LPL"/>
</dbReference>
<evidence type="ECO:0000259" key="7">
    <source>
        <dbReference type="PROSITE" id="PS51733"/>
    </source>
</evidence>
<dbReference type="EC" id="6.3.4.15" evidence="5"/>
<keyword evidence="3" id="KW-0067">ATP-binding</keyword>
<dbReference type="Pfam" id="PF02237">
    <property type="entry name" value="BPL_C"/>
    <property type="match status" value="1"/>
</dbReference>